<protein>
    <submittedName>
        <fullName evidence="1">Uncharacterized protein</fullName>
    </submittedName>
</protein>
<evidence type="ECO:0000313" key="1">
    <source>
        <dbReference type="EMBL" id="EFE22261.1"/>
    </source>
</evidence>
<accession>D4F7J9</accession>
<proteinExistence type="predicted"/>
<dbReference type="AlphaFoldDB" id="D4F7J9"/>
<gene>
    <name evidence="1" type="ORF">EDWATA_02735</name>
</gene>
<comment type="caution">
    <text evidence="1">The sequence shown here is derived from an EMBL/GenBank/DDBJ whole genome shotgun (WGS) entry which is preliminary data.</text>
</comment>
<name>D4F7J9_EDWTA</name>
<sequence>MCARCEHHRDRHQNDTKTHLLYGLNCCTPRRVTNHRTKRVR</sequence>
<dbReference type="HOGENOM" id="CLU_3269276_0_0_6"/>
<dbReference type="EMBL" id="ADGK01000234">
    <property type="protein sequence ID" value="EFE22261.1"/>
    <property type="molecule type" value="Genomic_DNA"/>
</dbReference>
<organism evidence="1 2">
    <name type="scientific">Edwardsiella tarda ATCC 23685</name>
    <dbReference type="NCBI Taxonomy" id="500638"/>
    <lineage>
        <taxon>Bacteria</taxon>
        <taxon>Pseudomonadati</taxon>
        <taxon>Pseudomonadota</taxon>
        <taxon>Gammaproteobacteria</taxon>
        <taxon>Enterobacterales</taxon>
        <taxon>Hafniaceae</taxon>
        <taxon>Edwardsiella</taxon>
    </lineage>
</organism>
<reference evidence="1 2" key="1">
    <citation type="submission" date="2010-02" db="EMBL/GenBank/DDBJ databases">
        <authorList>
            <person name="Weinstock G."/>
            <person name="Sodergren E."/>
            <person name="Clifton S."/>
            <person name="Fulton L."/>
            <person name="Fulton B."/>
            <person name="Courtney L."/>
            <person name="Fronick C."/>
            <person name="Harrison M."/>
            <person name="Strong C."/>
            <person name="Farmer C."/>
            <person name="Delahaunty K."/>
            <person name="Markovic C."/>
            <person name="Hall O."/>
            <person name="Minx P."/>
            <person name="Tomlinson C."/>
            <person name="Mitreva M."/>
            <person name="Nelson J."/>
            <person name="Hou S."/>
            <person name="Wollam A."/>
            <person name="Pepin K.H."/>
            <person name="Johnson M."/>
            <person name="Bhonagiri V."/>
            <person name="Zhang X."/>
            <person name="Suruliraj S."/>
            <person name="Warren W."/>
            <person name="Chinwalla A."/>
            <person name="Mardis E.R."/>
            <person name="Wilson R.K."/>
        </authorList>
    </citation>
    <scope>NUCLEOTIDE SEQUENCE [LARGE SCALE GENOMIC DNA]</scope>
    <source>
        <strain evidence="1 2">ATCC 23685</strain>
    </source>
</reference>
<dbReference type="Proteomes" id="UP000003692">
    <property type="component" value="Unassembled WGS sequence"/>
</dbReference>
<evidence type="ECO:0000313" key="2">
    <source>
        <dbReference type="Proteomes" id="UP000003692"/>
    </source>
</evidence>